<dbReference type="Gene3D" id="1.10.1660.10">
    <property type="match status" value="1"/>
</dbReference>
<sequence length="151" mass="17421">METARYRANGYLTAADVARQLGIGTTTLRRLEGKLFDPVARRGTRKIRLFTPEQVKSIRETLKEKTRLFSDTELIPLQEVARQAGCAESTLRRFKGKELPPGQLLAHPRKTWGFTPEEVPQIVAWVKKRIRARRRRRNLSRDELVKSPDVT</sequence>
<reference evidence="1 2" key="1">
    <citation type="submission" date="2022-11" db="EMBL/GenBank/DDBJ databases">
        <title>Minimal conservation of predation-associated metabolite biosynthetic gene clusters underscores biosynthetic potential of Myxococcota including descriptions for ten novel species: Archangium lansinium sp. nov., Myxococcus landrumus sp. nov., Nannocystis bai.</title>
        <authorList>
            <person name="Ahearne A."/>
            <person name="Stevens C."/>
            <person name="Dowd S."/>
        </authorList>
    </citation>
    <scope>NUCLEOTIDE SEQUENCE [LARGE SCALE GENOMIC DNA]</scope>
    <source>
        <strain evidence="1 2">RJM3</strain>
    </source>
</reference>
<gene>
    <name evidence="1" type="ORF">POL67_17925</name>
</gene>
<organism evidence="1 2">
    <name type="scientific">Polyangium mundeleinium</name>
    <dbReference type="NCBI Taxonomy" id="2995306"/>
    <lineage>
        <taxon>Bacteria</taxon>
        <taxon>Pseudomonadati</taxon>
        <taxon>Myxococcota</taxon>
        <taxon>Polyangia</taxon>
        <taxon>Polyangiales</taxon>
        <taxon>Polyangiaceae</taxon>
        <taxon>Polyangium</taxon>
    </lineage>
</organism>
<evidence type="ECO:0000313" key="2">
    <source>
        <dbReference type="Proteomes" id="UP001221411"/>
    </source>
</evidence>
<dbReference type="EMBL" id="JAQNDO010000001">
    <property type="protein sequence ID" value="MDC0743234.1"/>
    <property type="molecule type" value="Genomic_DNA"/>
</dbReference>
<comment type="caution">
    <text evidence="1">The sequence shown here is derived from an EMBL/GenBank/DDBJ whole genome shotgun (WGS) entry which is preliminary data.</text>
</comment>
<evidence type="ECO:0000313" key="1">
    <source>
        <dbReference type="EMBL" id="MDC0743234.1"/>
    </source>
</evidence>
<evidence type="ECO:0008006" key="3">
    <source>
        <dbReference type="Google" id="ProtNLM"/>
    </source>
</evidence>
<protein>
    <recommendedName>
        <fullName evidence="3">HTH merR-type domain-containing protein</fullName>
    </recommendedName>
</protein>
<name>A0ABT5EPI3_9BACT</name>
<keyword evidence="2" id="KW-1185">Reference proteome</keyword>
<accession>A0ABT5EPI3</accession>
<proteinExistence type="predicted"/>
<dbReference type="RefSeq" id="WP_271918591.1">
    <property type="nucleotide sequence ID" value="NZ_JAQNDO010000001.1"/>
</dbReference>
<dbReference type="Proteomes" id="UP001221411">
    <property type="component" value="Unassembled WGS sequence"/>
</dbReference>